<dbReference type="PANTHER" id="PTHR43428">
    <property type="entry name" value="ARSENATE REDUCTASE"/>
    <property type="match status" value="1"/>
</dbReference>
<dbReference type="EMBL" id="CP001778">
    <property type="protein sequence ID" value="ADD42486.1"/>
    <property type="molecule type" value="Genomic_DNA"/>
</dbReference>
<dbReference type="InterPro" id="IPR036390">
    <property type="entry name" value="WH_DNA-bd_sf"/>
</dbReference>
<keyword evidence="1" id="KW-0059">Arsenical resistance</keyword>
<dbReference type="InterPro" id="IPR001845">
    <property type="entry name" value="HTH_ArsR_DNA-bd_dom"/>
</dbReference>
<dbReference type="Pfam" id="PF01451">
    <property type="entry name" value="LMWPc"/>
    <property type="match status" value="1"/>
</dbReference>
<protein>
    <submittedName>
        <fullName evidence="3">Transcriptional regulator, ArsR family</fullName>
    </submittedName>
</protein>
<dbReference type="STRING" id="446470.Snas_2810"/>
<evidence type="ECO:0000259" key="2">
    <source>
        <dbReference type="PROSITE" id="PS50987"/>
    </source>
</evidence>
<organism evidence="3 4">
    <name type="scientific">Stackebrandtia nassauensis (strain DSM 44728 / CIP 108903 / NRRL B-16338 / NBRC 102104 / LLR-40K-21)</name>
    <dbReference type="NCBI Taxonomy" id="446470"/>
    <lineage>
        <taxon>Bacteria</taxon>
        <taxon>Bacillati</taxon>
        <taxon>Actinomycetota</taxon>
        <taxon>Actinomycetes</taxon>
        <taxon>Glycomycetales</taxon>
        <taxon>Glycomycetaceae</taxon>
        <taxon>Stackebrandtia</taxon>
    </lineage>
</organism>
<dbReference type="eggNOG" id="COG0640">
    <property type="taxonomic scope" value="Bacteria"/>
</dbReference>
<dbReference type="Proteomes" id="UP000000844">
    <property type="component" value="Chromosome"/>
</dbReference>
<feature type="domain" description="HTH arsR-type" evidence="2">
    <location>
        <begin position="3"/>
        <end position="100"/>
    </location>
</feature>
<evidence type="ECO:0000313" key="3">
    <source>
        <dbReference type="EMBL" id="ADD42486.1"/>
    </source>
</evidence>
<dbReference type="InterPro" id="IPR036388">
    <property type="entry name" value="WH-like_DNA-bd_sf"/>
</dbReference>
<dbReference type="InterPro" id="IPR023485">
    <property type="entry name" value="Ptyr_pPase"/>
</dbReference>
<dbReference type="InterPro" id="IPR036196">
    <property type="entry name" value="Ptyr_pPase_sf"/>
</dbReference>
<accession>D3Q8B2</accession>
<dbReference type="InterPro" id="IPR011991">
    <property type="entry name" value="ArsR-like_HTH"/>
</dbReference>
<dbReference type="PANTHER" id="PTHR43428:SF1">
    <property type="entry name" value="ARSENATE REDUCTASE"/>
    <property type="match status" value="1"/>
</dbReference>
<evidence type="ECO:0000313" key="4">
    <source>
        <dbReference type="Proteomes" id="UP000000844"/>
    </source>
</evidence>
<dbReference type="RefSeq" id="WP_013018057.1">
    <property type="nucleotide sequence ID" value="NC_013947.1"/>
</dbReference>
<dbReference type="GO" id="GO:0003700">
    <property type="term" value="F:DNA-binding transcription factor activity"/>
    <property type="evidence" value="ECO:0007669"/>
    <property type="project" value="InterPro"/>
</dbReference>
<keyword evidence="4" id="KW-1185">Reference proteome</keyword>
<dbReference type="KEGG" id="sna:Snas_2810"/>
<dbReference type="SMART" id="SM00226">
    <property type="entry name" value="LMWPc"/>
    <property type="match status" value="1"/>
</dbReference>
<dbReference type="eggNOG" id="COG0394">
    <property type="taxonomic scope" value="Bacteria"/>
</dbReference>
<dbReference type="OrthoDB" id="9784339at2"/>
<gene>
    <name evidence="3" type="ordered locus">Snas_2810</name>
</gene>
<dbReference type="AlphaFoldDB" id="D3Q8B2"/>
<sequence>MSIEAIDIKTRAAVYAALGDPARLAIVDRLRLADASPAELSALVGAASNLLAHHLRILATAGVITRTRSEGDRRRAYVRLKPDVLADLHLPPRVTAPRVVFVCTRNTSRSPLAAALWQRHSPVPAASAGTDPAARVHPKAMAVARRHGLRLTSAKPAHVSEVLDKDDLVIAVCDTAHETLTNHPRRLHWSVPDPVAADTDAAFDAAFAELDDRVTRMAKLLTDNGRDHR</sequence>
<dbReference type="PROSITE" id="PS50987">
    <property type="entry name" value="HTH_ARSR_2"/>
    <property type="match status" value="1"/>
</dbReference>
<evidence type="ECO:0000256" key="1">
    <source>
        <dbReference type="ARBA" id="ARBA00022849"/>
    </source>
</evidence>
<dbReference type="HOGENOM" id="CLU_081551_1_0_11"/>
<dbReference type="Gene3D" id="3.40.50.2300">
    <property type="match status" value="1"/>
</dbReference>
<reference evidence="3 4" key="1">
    <citation type="journal article" date="2009" name="Stand. Genomic Sci.">
        <title>Complete genome sequence of Stackebrandtia nassauensis type strain (LLR-40K-21).</title>
        <authorList>
            <person name="Munk C."/>
            <person name="Lapidus A."/>
            <person name="Copeland A."/>
            <person name="Jando M."/>
            <person name="Mayilraj S."/>
            <person name="Glavina Del Rio T."/>
            <person name="Nolan M."/>
            <person name="Chen F."/>
            <person name="Lucas S."/>
            <person name="Tice H."/>
            <person name="Cheng J.F."/>
            <person name="Han C."/>
            <person name="Detter J.C."/>
            <person name="Bruce D."/>
            <person name="Goodwin L."/>
            <person name="Chain P."/>
            <person name="Pitluck S."/>
            <person name="Goker M."/>
            <person name="Ovchinikova G."/>
            <person name="Pati A."/>
            <person name="Ivanova N."/>
            <person name="Mavromatis K."/>
            <person name="Chen A."/>
            <person name="Palaniappan K."/>
            <person name="Land M."/>
            <person name="Hauser L."/>
            <person name="Chang Y.J."/>
            <person name="Jeffries C.D."/>
            <person name="Bristow J."/>
            <person name="Eisen J.A."/>
            <person name="Markowitz V."/>
            <person name="Hugenholtz P."/>
            <person name="Kyrpides N.C."/>
            <person name="Klenk H.P."/>
        </authorList>
    </citation>
    <scope>NUCLEOTIDE SEQUENCE [LARGE SCALE GENOMIC DNA]</scope>
    <source>
        <strain evidence="4">DSM 44728 / CIP 108903 / NRRL B-16338 / NBRC 102104 / LLR-40K-21</strain>
    </source>
</reference>
<dbReference type="SUPFAM" id="SSF46785">
    <property type="entry name" value="Winged helix' DNA-binding domain"/>
    <property type="match status" value="1"/>
</dbReference>
<name>D3Q8B2_STANL</name>
<dbReference type="Gene3D" id="1.10.10.10">
    <property type="entry name" value="Winged helix-like DNA-binding domain superfamily/Winged helix DNA-binding domain"/>
    <property type="match status" value="1"/>
</dbReference>
<dbReference type="GO" id="GO:0046685">
    <property type="term" value="P:response to arsenic-containing substance"/>
    <property type="evidence" value="ECO:0007669"/>
    <property type="project" value="UniProtKB-KW"/>
</dbReference>
<proteinExistence type="predicted"/>
<dbReference type="SMART" id="SM00418">
    <property type="entry name" value="HTH_ARSR"/>
    <property type="match status" value="1"/>
</dbReference>
<dbReference type="CDD" id="cd00090">
    <property type="entry name" value="HTH_ARSR"/>
    <property type="match status" value="1"/>
</dbReference>
<dbReference type="SUPFAM" id="SSF52788">
    <property type="entry name" value="Phosphotyrosine protein phosphatases I"/>
    <property type="match status" value="1"/>
</dbReference>